<sequence>MSRRRRVPTAGGNRPRLRRPRPPARGADGAVARWGRIATATFTFLALVAGVVGQFLGIWKGLLEQFGGSESPQPTASGSPSGVPGPSAASSSTCGTSSDDVVLELDGKPSRTAARVVATVSCVLASGDHLAWVVRKVTGTADNPRVHYTLRSALNQGPGSYTYDAVLRTTAPGSERTVSVLLMNSDTYRSVRATRDPETGYVQLPHPPPVVSNSVLIKTPE</sequence>
<evidence type="ECO:0000313" key="2">
    <source>
        <dbReference type="EMBL" id="EFE65901.2"/>
    </source>
</evidence>
<proteinExistence type="predicted"/>
<dbReference type="EMBL" id="DS999641">
    <property type="protein sequence ID" value="EFE65901.2"/>
    <property type="molecule type" value="Genomic_DNA"/>
</dbReference>
<dbReference type="Proteomes" id="UP000003824">
    <property type="component" value="Unassembled WGS sequence"/>
</dbReference>
<evidence type="ECO:0000256" key="1">
    <source>
        <dbReference type="SAM" id="MobiDB-lite"/>
    </source>
</evidence>
<organism evidence="2 3">
    <name type="scientific">Streptomyces viridosporus (strain ATCC 14672 / DSM 40746 / JCM 4963 / KCTC 9882 / NRRL B-12104 / FH 1290)</name>
    <name type="common">Streptomyces ghanaensis</name>
    <dbReference type="NCBI Taxonomy" id="566461"/>
    <lineage>
        <taxon>Bacteria</taxon>
        <taxon>Bacillati</taxon>
        <taxon>Actinomycetota</taxon>
        <taxon>Actinomycetes</taxon>
        <taxon>Kitasatosporales</taxon>
        <taxon>Streptomycetaceae</taxon>
        <taxon>Streptomyces</taxon>
    </lineage>
</organism>
<accession>D6A5V0</accession>
<gene>
    <name evidence="2" type="ORF">SSFG_01154</name>
</gene>
<name>D6A5V0_STRV1</name>
<dbReference type="eggNOG" id="ENOG503214R">
    <property type="taxonomic scope" value="Bacteria"/>
</dbReference>
<dbReference type="AlphaFoldDB" id="D6A5V0"/>
<protein>
    <submittedName>
        <fullName evidence="2">Predicted protein</fullName>
    </submittedName>
</protein>
<feature type="compositionally biased region" description="Low complexity" evidence="1">
    <location>
        <begin position="76"/>
        <end position="96"/>
    </location>
</feature>
<feature type="region of interest" description="Disordered" evidence="1">
    <location>
        <begin position="67"/>
        <end position="96"/>
    </location>
</feature>
<reference evidence="3" key="1">
    <citation type="submission" date="2008-12" db="EMBL/GenBank/DDBJ databases">
        <title>Annotation of Streptomyces ghanaensis ATCC 14672.</title>
        <authorList>
            <consortium name="The Broad Institute Genome Sequencing Platform"/>
            <consortium name="Broad Institute Microbial Sequencing Center"/>
            <person name="Fischbach M."/>
            <person name="Ward D."/>
            <person name="Young S."/>
            <person name="Kodira C.D."/>
            <person name="Zeng Q."/>
            <person name="Koehrsen M."/>
            <person name="Godfrey P."/>
            <person name="Alvarado L."/>
            <person name="Berlin A.M."/>
            <person name="Borenstein D."/>
            <person name="Chen Z."/>
            <person name="Engels R."/>
            <person name="Freedman E."/>
            <person name="Gellesch M."/>
            <person name="Goldberg J."/>
            <person name="Griggs A."/>
            <person name="Gujja S."/>
            <person name="Heiman D.I."/>
            <person name="Hepburn T.A."/>
            <person name="Howarth C."/>
            <person name="Jen D."/>
            <person name="Larson L."/>
            <person name="Lewis B."/>
            <person name="Mehta T."/>
            <person name="Park D."/>
            <person name="Pearson M."/>
            <person name="Roberts A."/>
            <person name="Saif S."/>
            <person name="Shea T.D."/>
            <person name="Shenoy N."/>
            <person name="Sisk P."/>
            <person name="Stolte C."/>
            <person name="Sykes S.N."/>
            <person name="Walk T."/>
            <person name="White J."/>
            <person name="Yandava C."/>
            <person name="Straight P."/>
            <person name="Clardy J."/>
            <person name="Hung D."/>
            <person name="Kolter R."/>
            <person name="Mekalanos J."/>
            <person name="Walker S."/>
            <person name="Walsh C.T."/>
            <person name="Wieland B.L.C."/>
            <person name="Ilzarbe M."/>
            <person name="Galagan J."/>
            <person name="Nusbaum C."/>
            <person name="Birren B."/>
        </authorList>
    </citation>
    <scope>NUCLEOTIDE SEQUENCE [LARGE SCALE GENOMIC DNA]</scope>
    <source>
        <strain evidence="3">ATCC 14672 / DSM 40746 / JCM 4963 / KCTC 9882 / NRRL B-12104 / FH 1290</strain>
    </source>
</reference>
<feature type="region of interest" description="Disordered" evidence="1">
    <location>
        <begin position="1"/>
        <end position="29"/>
    </location>
</feature>
<evidence type="ECO:0000313" key="3">
    <source>
        <dbReference type="Proteomes" id="UP000003824"/>
    </source>
</evidence>